<accession>A0A915P7R4</accession>
<dbReference type="WBParaSite" id="scf7180000424361.g12852">
    <property type="protein sequence ID" value="scf7180000424361.g12852"/>
    <property type="gene ID" value="scf7180000424361.g12852"/>
</dbReference>
<dbReference type="InterPro" id="IPR001841">
    <property type="entry name" value="Znf_RING"/>
</dbReference>
<evidence type="ECO:0000256" key="4">
    <source>
        <dbReference type="SAM" id="MobiDB-lite"/>
    </source>
</evidence>
<evidence type="ECO:0000259" key="5">
    <source>
        <dbReference type="PROSITE" id="PS50089"/>
    </source>
</evidence>
<dbReference type="SUPFAM" id="SSF57850">
    <property type="entry name" value="RING/U-box"/>
    <property type="match status" value="1"/>
</dbReference>
<dbReference type="Gene3D" id="3.30.40.10">
    <property type="entry name" value="Zinc/RING finger domain, C3HC4 (zinc finger)"/>
    <property type="match status" value="1"/>
</dbReference>
<dbReference type="PROSITE" id="PS50089">
    <property type="entry name" value="ZF_RING_2"/>
    <property type="match status" value="1"/>
</dbReference>
<proteinExistence type="predicted"/>
<feature type="compositionally biased region" description="Polar residues" evidence="4">
    <location>
        <begin position="198"/>
        <end position="216"/>
    </location>
</feature>
<organism evidence="6 7">
    <name type="scientific">Meloidogyne floridensis</name>
    <dbReference type="NCBI Taxonomy" id="298350"/>
    <lineage>
        <taxon>Eukaryota</taxon>
        <taxon>Metazoa</taxon>
        <taxon>Ecdysozoa</taxon>
        <taxon>Nematoda</taxon>
        <taxon>Chromadorea</taxon>
        <taxon>Rhabditida</taxon>
        <taxon>Tylenchina</taxon>
        <taxon>Tylenchomorpha</taxon>
        <taxon>Tylenchoidea</taxon>
        <taxon>Meloidogynidae</taxon>
        <taxon>Meloidogyninae</taxon>
        <taxon>Meloidogyne</taxon>
    </lineage>
</organism>
<dbReference type="Pfam" id="PF13639">
    <property type="entry name" value="zf-RING_2"/>
    <property type="match status" value="1"/>
</dbReference>
<evidence type="ECO:0000256" key="1">
    <source>
        <dbReference type="ARBA" id="ARBA00022771"/>
    </source>
</evidence>
<keyword evidence="1 3" id="KW-0863">Zinc-finger</keyword>
<feature type="compositionally biased region" description="Low complexity" evidence="4">
    <location>
        <begin position="239"/>
        <end position="249"/>
    </location>
</feature>
<protein>
    <submittedName>
        <fullName evidence="7">RING-type domain-containing protein</fullName>
    </submittedName>
</protein>
<name>A0A915P7R4_9BILA</name>
<feature type="domain" description="RING-type" evidence="5">
    <location>
        <begin position="359"/>
        <end position="400"/>
    </location>
</feature>
<keyword evidence="2" id="KW-0862">Zinc</keyword>
<keyword evidence="1 3" id="KW-0479">Metal-binding</keyword>
<keyword evidence="6" id="KW-1185">Reference proteome</keyword>
<dbReference type="AlphaFoldDB" id="A0A915P7R4"/>
<dbReference type="SMART" id="SM00184">
    <property type="entry name" value="RING"/>
    <property type="match status" value="1"/>
</dbReference>
<reference evidence="7" key="1">
    <citation type="submission" date="2022-11" db="UniProtKB">
        <authorList>
            <consortium name="WormBaseParasite"/>
        </authorList>
    </citation>
    <scope>IDENTIFICATION</scope>
</reference>
<evidence type="ECO:0000256" key="3">
    <source>
        <dbReference type="PROSITE-ProRule" id="PRU00175"/>
    </source>
</evidence>
<evidence type="ECO:0000313" key="6">
    <source>
        <dbReference type="Proteomes" id="UP000887560"/>
    </source>
</evidence>
<dbReference type="Proteomes" id="UP000887560">
    <property type="component" value="Unplaced"/>
</dbReference>
<feature type="region of interest" description="Disordered" evidence="4">
    <location>
        <begin position="192"/>
        <end position="302"/>
    </location>
</feature>
<evidence type="ECO:0000256" key="2">
    <source>
        <dbReference type="ARBA" id="ARBA00022833"/>
    </source>
</evidence>
<dbReference type="GO" id="GO:0008270">
    <property type="term" value="F:zinc ion binding"/>
    <property type="evidence" value="ECO:0007669"/>
    <property type="project" value="UniProtKB-KW"/>
</dbReference>
<sequence>MIEGIIAAERARATAVAVPAAALQIPNLDPTTFYTSSNYLFCGWRPTHLFDSLTGRVTYSHRGPTMRRAFDRADLLLEVGSTNDLQSIGIYGYDGCAQILEPARQNNIVRLSMLTIVEQTGARNNWTGSLPYVLRFSRSSTMQIIGNAMAITPLEDANGNNSGIISNNNNFATTANNNMGISMSNMSESGGAGLPVIGSSSSRGNQMVMNAVSGNPGTSGSSRGGRTTRNANLSGGSRGSSQGPSQPRSLLEFFQENRTREGQRQTARRGGVRVSSPRLRGRLGRTPPPDVLNMHENEEEEEDDVEVLEEGVGTVLEPPDFQAGVGLSQFEIEKFVASADTLSPTYLQQQEEGEVGPFCAICLDKFTVETLVVIPVCGHKMCWTCFEKLSQTYRVCPECRRDLVRGTT</sequence>
<dbReference type="InterPro" id="IPR013083">
    <property type="entry name" value="Znf_RING/FYVE/PHD"/>
</dbReference>
<feature type="compositionally biased region" description="Low complexity" evidence="4">
    <location>
        <begin position="218"/>
        <end position="229"/>
    </location>
</feature>
<evidence type="ECO:0000313" key="7">
    <source>
        <dbReference type="WBParaSite" id="scf7180000424361.g12852"/>
    </source>
</evidence>